<evidence type="ECO:0000313" key="4">
    <source>
        <dbReference type="Proteomes" id="UP001418222"/>
    </source>
</evidence>
<proteinExistence type="predicted"/>
<protein>
    <recommendedName>
        <fullName evidence="2">MaoC-like domain-containing protein</fullName>
    </recommendedName>
</protein>
<feature type="domain" description="MaoC-like" evidence="2">
    <location>
        <begin position="54"/>
        <end position="111"/>
    </location>
</feature>
<dbReference type="SUPFAM" id="SSF54637">
    <property type="entry name" value="Thioesterase/thiol ester dehydrase-isomerase"/>
    <property type="match status" value="1"/>
</dbReference>
<evidence type="ECO:0000256" key="1">
    <source>
        <dbReference type="SAM" id="Phobius"/>
    </source>
</evidence>
<keyword evidence="1" id="KW-1133">Transmembrane helix</keyword>
<comment type="caution">
    <text evidence="3">The sequence shown here is derived from an EMBL/GenBank/DDBJ whole genome shotgun (WGS) entry which is preliminary data.</text>
</comment>
<keyword evidence="1" id="KW-0812">Transmembrane</keyword>
<organism evidence="3 4">
    <name type="scientific">Platanthera zijinensis</name>
    <dbReference type="NCBI Taxonomy" id="2320716"/>
    <lineage>
        <taxon>Eukaryota</taxon>
        <taxon>Viridiplantae</taxon>
        <taxon>Streptophyta</taxon>
        <taxon>Embryophyta</taxon>
        <taxon>Tracheophyta</taxon>
        <taxon>Spermatophyta</taxon>
        <taxon>Magnoliopsida</taxon>
        <taxon>Liliopsida</taxon>
        <taxon>Asparagales</taxon>
        <taxon>Orchidaceae</taxon>
        <taxon>Orchidoideae</taxon>
        <taxon>Orchideae</taxon>
        <taxon>Orchidinae</taxon>
        <taxon>Platanthera</taxon>
    </lineage>
</organism>
<dbReference type="Pfam" id="PF01575">
    <property type="entry name" value="MaoC_dehydratas"/>
    <property type="match status" value="1"/>
</dbReference>
<keyword evidence="4" id="KW-1185">Reference proteome</keyword>
<reference evidence="3 4" key="1">
    <citation type="journal article" date="2022" name="Nat. Plants">
        <title>Genomes of leafy and leafless Platanthera orchids illuminate the evolution of mycoheterotrophy.</title>
        <authorList>
            <person name="Li M.H."/>
            <person name="Liu K.W."/>
            <person name="Li Z."/>
            <person name="Lu H.C."/>
            <person name="Ye Q.L."/>
            <person name="Zhang D."/>
            <person name="Wang J.Y."/>
            <person name="Li Y.F."/>
            <person name="Zhong Z.M."/>
            <person name="Liu X."/>
            <person name="Yu X."/>
            <person name="Liu D.K."/>
            <person name="Tu X.D."/>
            <person name="Liu B."/>
            <person name="Hao Y."/>
            <person name="Liao X.Y."/>
            <person name="Jiang Y.T."/>
            <person name="Sun W.H."/>
            <person name="Chen J."/>
            <person name="Chen Y.Q."/>
            <person name="Ai Y."/>
            <person name="Zhai J.W."/>
            <person name="Wu S.S."/>
            <person name="Zhou Z."/>
            <person name="Hsiao Y.Y."/>
            <person name="Wu W.L."/>
            <person name="Chen Y.Y."/>
            <person name="Lin Y.F."/>
            <person name="Hsu J.L."/>
            <person name="Li C.Y."/>
            <person name="Wang Z.W."/>
            <person name="Zhao X."/>
            <person name="Zhong W.Y."/>
            <person name="Ma X.K."/>
            <person name="Ma L."/>
            <person name="Huang J."/>
            <person name="Chen G.Z."/>
            <person name="Huang M.Z."/>
            <person name="Huang L."/>
            <person name="Peng D.H."/>
            <person name="Luo Y.B."/>
            <person name="Zou S.Q."/>
            <person name="Chen S.P."/>
            <person name="Lan S."/>
            <person name="Tsai W.C."/>
            <person name="Van de Peer Y."/>
            <person name="Liu Z.J."/>
        </authorList>
    </citation>
    <scope>NUCLEOTIDE SEQUENCE [LARGE SCALE GENOMIC DNA]</scope>
    <source>
        <strain evidence="3">Lor287</strain>
    </source>
</reference>
<dbReference type="InterPro" id="IPR029069">
    <property type="entry name" value="HotDog_dom_sf"/>
</dbReference>
<sequence>MNRTLVVTAWPVKQRVCLVRLFRKAAVAVSAPFSSSPPVARNPLKVGSTLREVRRFSASDVAAYSAVSGDQNPVHSDPEFARRIAGFERGSIVHGMLVASLFPTVIASHFVGILFPLSLFFSAL</sequence>
<accession>A0AAP0G3M5</accession>
<dbReference type="GO" id="GO:0006633">
    <property type="term" value="P:fatty acid biosynthetic process"/>
    <property type="evidence" value="ECO:0007669"/>
    <property type="project" value="TreeGrafter"/>
</dbReference>
<dbReference type="Proteomes" id="UP001418222">
    <property type="component" value="Unassembled WGS sequence"/>
</dbReference>
<dbReference type="AlphaFoldDB" id="A0AAP0G3M5"/>
<feature type="transmembrane region" description="Helical" evidence="1">
    <location>
        <begin position="92"/>
        <end position="121"/>
    </location>
</feature>
<dbReference type="GO" id="GO:0005739">
    <property type="term" value="C:mitochondrion"/>
    <property type="evidence" value="ECO:0007669"/>
    <property type="project" value="TreeGrafter"/>
</dbReference>
<gene>
    <name evidence="3" type="ORF">KSP39_PZI013064</name>
</gene>
<dbReference type="InterPro" id="IPR002539">
    <property type="entry name" value="MaoC-like_dom"/>
</dbReference>
<dbReference type="PANTHER" id="PTHR43437">
    <property type="entry name" value="HYDROXYACYL-THIOESTER DEHYDRATASE TYPE 2, MITOCHONDRIAL-RELATED"/>
    <property type="match status" value="1"/>
</dbReference>
<keyword evidence="1" id="KW-0472">Membrane</keyword>
<dbReference type="PANTHER" id="PTHR43437:SF3">
    <property type="entry name" value="HYDROXYACYL-THIOESTER DEHYDRATASE TYPE 2, MITOCHONDRIAL"/>
    <property type="match status" value="1"/>
</dbReference>
<dbReference type="GO" id="GO:0019171">
    <property type="term" value="F:(3R)-hydroxyacyl-[acyl-carrier-protein] dehydratase activity"/>
    <property type="evidence" value="ECO:0007669"/>
    <property type="project" value="TreeGrafter"/>
</dbReference>
<dbReference type="EMBL" id="JBBWWQ010000011">
    <property type="protein sequence ID" value="KAK8935673.1"/>
    <property type="molecule type" value="Genomic_DNA"/>
</dbReference>
<dbReference type="InterPro" id="IPR050965">
    <property type="entry name" value="UPF0336/Enoyl-CoA_hydratase"/>
</dbReference>
<evidence type="ECO:0000259" key="2">
    <source>
        <dbReference type="Pfam" id="PF01575"/>
    </source>
</evidence>
<evidence type="ECO:0000313" key="3">
    <source>
        <dbReference type="EMBL" id="KAK8935673.1"/>
    </source>
</evidence>
<name>A0AAP0G3M5_9ASPA</name>
<dbReference type="Gene3D" id="3.10.129.10">
    <property type="entry name" value="Hotdog Thioesterase"/>
    <property type="match status" value="1"/>
</dbReference>